<accession>A0ABZ0U575</accession>
<name>A0ABZ0U575_9FIRM</name>
<dbReference type="InterPro" id="IPR012340">
    <property type="entry name" value="NA-bd_OB-fold"/>
</dbReference>
<protein>
    <submittedName>
        <fullName evidence="4">Single-stranded DNA-binding protein</fullName>
    </submittedName>
</protein>
<proteinExistence type="predicted"/>
<feature type="compositionally biased region" description="Polar residues" evidence="3">
    <location>
        <begin position="199"/>
        <end position="218"/>
    </location>
</feature>
<sequence length="218" mass="23575">MSSIIHIMGRPTKDPVMQQAQNGGSEYVLLDVAVTQRNQKGENETIFYNCYFNKFQGQRLLNAKVKSGTCLWIYGPLELQSFIYQKGQKQGQAGINAKISVSDWQFVIANRTENNPAAPNANPPAGNYNAGGMPASNPGMAPPNNGSTPQQGTAPNYSAPPQQNSAYQNYQTQAAPANPGYTGYYNGEPPQPPVAPAQGNFNNVSENYPTGAQQLPFK</sequence>
<dbReference type="SUPFAM" id="SSF50249">
    <property type="entry name" value="Nucleic acid-binding proteins"/>
    <property type="match status" value="1"/>
</dbReference>
<evidence type="ECO:0000313" key="5">
    <source>
        <dbReference type="Proteomes" id="UP001325248"/>
    </source>
</evidence>
<feature type="compositionally biased region" description="Low complexity" evidence="3">
    <location>
        <begin position="114"/>
        <end position="135"/>
    </location>
</feature>
<dbReference type="Pfam" id="PF00436">
    <property type="entry name" value="SSB"/>
    <property type="match status" value="1"/>
</dbReference>
<evidence type="ECO:0000256" key="1">
    <source>
        <dbReference type="ARBA" id="ARBA00023125"/>
    </source>
</evidence>
<evidence type="ECO:0000313" key="4">
    <source>
        <dbReference type="EMBL" id="WPX72371.1"/>
    </source>
</evidence>
<reference evidence="4" key="1">
    <citation type="submission" date="2023-10" db="EMBL/GenBank/DDBJ databases">
        <title>Genome sequence of Blautia coccoides DSM 935.</title>
        <authorList>
            <person name="Boeer T."/>
            <person name="Bengelsdorf F.R."/>
            <person name="Daniel R."/>
            <person name="Poehlein A."/>
        </authorList>
    </citation>
    <scope>NUCLEOTIDE SEQUENCE [LARGE SCALE GENOMIC DNA]</scope>
    <source>
        <strain evidence="4">DSM 935</strain>
    </source>
</reference>
<keyword evidence="1 2" id="KW-0238">DNA-binding</keyword>
<dbReference type="Gene3D" id="2.40.50.140">
    <property type="entry name" value="Nucleic acid-binding proteins"/>
    <property type="match status" value="1"/>
</dbReference>
<dbReference type="Proteomes" id="UP001325248">
    <property type="component" value="Chromosome"/>
</dbReference>
<gene>
    <name evidence="4" type="ORF">BLCOC_07070</name>
</gene>
<dbReference type="InterPro" id="IPR000424">
    <property type="entry name" value="Primosome_PriB/ssb"/>
</dbReference>
<feature type="compositionally biased region" description="Polar residues" evidence="3">
    <location>
        <begin position="144"/>
        <end position="175"/>
    </location>
</feature>
<feature type="region of interest" description="Disordered" evidence="3">
    <location>
        <begin position="114"/>
        <end position="218"/>
    </location>
</feature>
<dbReference type="PROSITE" id="PS50935">
    <property type="entry name" value="SSB"/>
    <property type="match status" value="1"/>
</dbReference>
<dbReference type="EMBL" id="CP136422">
    <property type="protein sequence ID" value="WPX72371.1"/>
    <property type="molecule type" value="Genomic_DNA"/>
</dbReference>
<organism evidence="4 5">
    <name type="scientific">Blautia producta</name>
    <dbReference type="NCBI Taxonomy" id="33035"/>
    <lineage>
        <taxon>Bacteria</taxon>
        <taxon>Bacillati</taxon>
        <taxon>Bacillota</taxon>
        <taxon>Clostridia</taxon>
        <taxon>Lachnospirales</taxon>
        <taxon>Lachnospiraceae</taxon>
        <taxon>Blautia</taxon>
    </lineage>
</organism>
<evidence type="ECO:0000256" key="2">
    <source>
        <dbReference type="PROSITE-ProRule" id="PRU00252"/>
    </source>
</evidence>
<evidence type="ECO:0000256" key="3">
    <source>
        <dbReference type="SAM" id="MobiDB-lite"/>
    </source>
</evidence>
<dbReference type="GO" id="GO:0003677">
    <property type="term" value="F:DNA binding"/>
    <property type="evidence" value="ECO:0007669"/>
    <property type="project" value="UniProtKB-KW"/>
</dbReference>
<keyword evidence="5" id="KW-1185">Reference proteome</keyword>